<accession>A0A5J5G0U4</accession>
<keyword evidence="2 9" id="KW-0963">Cytoplasm</keyword>
<evidence type="ECO:0000256" key="1">
    <source>
        <dbReference type="ARBA" id="ARBA00005594"/>
    </source>
</evidence>
<protein>
    <recommendedName>
        <fullName evidence="9">Arginine--tRNA ligase</fullName>
        <ecNumber evidence="9">6.1.1.19</ecNumber>
    </recommendedName>
    <alternativeName>
        <fullName evidence="9">Arginyl-tRNA synthetase</fullName>
        <shortName evidence="9">ArgRS</shortName>
    </alternativeName>
</protein>
<name>A0A5J5G0U4_9BACL</name>
<evidence type="ECO:0000256" key="3">
    <source>
        <dbReference type="ARBA" id="ARBA00022598"/>
    </source>
</evidence>
<keyword evidence="6 9" id="KW-0648">Protein biosynthesis</keyword>
<dbReference type="PANTHER" id="PTHR11956">
    <property type="entry name" value="ARGINYL-TRNA SYNTHETASE"/>
    <property type="match status" value="1"/>
</dbReference>
<dbReference type="HAMAP" id="MF_00123">
    <property type="entry name" value="Arg_tRNA_synth"/>
    <property type="match status" value="1"/>
</dbReference>
<dbReference type="EC" id="6.1.1.19" evidence="9"/>
<keyword evidence="7 9" id="KW-0030">Aminoacyl-tRNA synthetase</keyword>
<reference evidence="13 14" key="1">
    <citation type="submission" date="2019-09" db="EMBL/GenBank/DDBJ databases">
        <title>Bacillus ochoae sp. nov., Paenibacillus whitsoniae sp. nov., Paenibacillus spiritus sp. nov. Isolated from the Mars Exploration Rover during spacecraft assembly.</title>
        <authorList>
            <person name="Seuylemezian A."/>
            <person name="Vaishampayan P."/>
        </authorList>
    </citation>
    <scope>NUCLEOTIDE SEQUENCE [LARGE SCALE GENOMIC DNA]</scope>
    <source>
        <strain evidence="13 14">MER_111</strain>
    </source>
</reference>
<dbReference type="InterPro" id="IPR036695">
    <property type="entry name" value="Arg-tRNA-synth_N_sf"/>
</dbReference>
<evidence type="ECO:0000256" key="5">
    <source>
        <dbReference type="ARBA" id="ARBA00022840"/>
    </source>
</evidence>
<dbReference type="SMART" id="SM00836">
    <property type="entry name" value="DALR_1"/>
    <property type="match status" value="1"/>
</dbReference>
<dbReference type="OrthoDB" id="9805987at2"/>
<evidence type="ECO:0000313" key="14">
    <source>
        <dbReference type="Proteomes" id="UP000367750"/>
    </source>
</evidence>
<evidence type="ECO:0000256" key="4">
    <source>
        <dbReference type="ARBA" id="ARBA00022741"/>
    </source>
</evidence>
<dbReference type="SUPFAM" id="SSF47323">
    <property type="entry name" value="Anticodon-binding domain of a subclass of class I aminoacyl-tRNA synthetases"/>
    <property type="match status" value="1"/>
</dbReference>
<dbReference type="AlphaFoldDB" id="A0A5J5G0U4"/>
<dbReference type="InterPro" id="IPR008909">
    <property type="entry name" value="DALR_anticod-bd"/>
</dbReference>
<dbReference type="Pfam" id="PF05746">
    <property type="entry name" value="DALR_1"/>
    <property type="match status" value="1"/>
</dbReference>
<dbReference type="GO" id="GO:0005524">
    <property type="term" value="F:ATP binding"/>
    <property type="evidence" value="ECO:0007669"/>
    <property type="project" value="UniProtKB-UniRule"/>
</dbReference>
<dbReference type="SUPFAM" id="SSF52374">
    <property type="entry name" value="Nucleotidylyl transferase"/>
    <property type="match status" value="1"/>
</dbReference>
<dbReference type="PANTHER" id="PTHR11956:SF5">
    <property type="entry name" value="ARGININE--TRNA LIGASE, CYTOPLASMIC"/>
    <property type="match status" value="1"/>
</dbReference>
<keyword evidence="4 9" id="KW-0547">Nucleotide-binding</keyword>
<feature type="short sequence motif" description="'HIGH' region" evidence="9">
    <location>
        <begin position="127"/>
        <end position="137"/>
    </location>
</feature>
<dbReference type="PROSITE" id="PS00178">
    <property type="entry name" value="AA_TRNA_LIGASE_I"/>
    <property type="match status" value="1"/>
</dbReference>
<sequence>MQRQEIEAVIQTGTEQALRRLNRLDGLDIAVRMEQPANPLHGDYSSNIAMQLAGKLRRPPMELAALIKAECEGLWGTKQILPLIDRIEIASPGFLNVYIDWKAWARRAPSSVFSGRAGKTIVEHTSVNPNKSMHIGHLRNSCIGDTLARLLRRTGSEVEVHYYVDDLGNQLADTVVGLMEIPLDSPQSRFGDFCWNLYAAINQTYEQHPELLNRRSEILHDLEAGDNNTAWFGALVAEKIIREHLAEMKRFGIHYDVLVWESAIVRKGLWDAAFKQLKKTSKFVLEREGPQAGCWVLRVGDESASAACSPHLTDKVLVRSNGILTYTAKDIAYHLWKFGLLDHELRYSEFVGGVSSTDPSGEPGLFGKADAVVNVIDVRQEYPQQVIRGALQAMGYGSQAERLHHASYGVVSLSPATAAELGIDISDGRSSYAMSGRQGIGIKISELLDRMESALPDSRGSGEGLSSRTIAAAAIRYYLLRFSLDTEIVFDMKQATEMAGNTGVYLMYAHARASNVLSKGQPISSPNPMEPPESMPEEPEQAERLLIRSIAGWSDALERASAALAPQMLCSYAYQLATHFNQFYTACPILRAESATARYRLWLTARFAATLKDALEVIGLPAPERL</sequence>
<evidence type="ECO:0000256" key="8">
    <source>
        <dbReference type="ARBA" id="ARBA00049339"/>
    </source>
</evidence>
<dbReference type="SMART" id="SM01016">
    <property type="entry name" value="Arg_tRNA_synt_N"/>
    <property type="match status" value="1"/>
</dbReference>
<comment type="subunit">
    <text evidence="9">Monomer.</text>
</comment>
<keyword evidence="3 9" id="KW-0436">Ligase</keyword>
<dbReference type="InterPro" id="IPR005148">
    <property type="entry name" value="Arg-tRNA-synth_N"/>
</dbReference>
<evidence type="ECO:0000259" key="12">
    <source>
        <dbReference type="SMART" id="SM01016"/>
    </source>
</evidence>
<comment type="catalytic activity">
    <reaction evidence="8 9">
        <text>tRNA(Arg) + L-arginine + ATP = L-arginyl-tRNA(Arg) + AMP + diphosphate</text>
        <dbReference type="Rhea" id="RHEA:20301"/>
        <dbReference type="Rhea" id="RHEA-COMP:9658"/>
        <dbReference type="Rhea" id="RHEA-COMP:9673"/>
        <dbReference type="ChEBI" id="CHEBI:30616"/>
        <dbReference type="ChEBI" id="CHEBI:32682"/>
        <dbReference type="ChEBI" id="CHEBI:33019"/>
        <dbReference type="ChEBI" id="CHEBI:78442"/>
        <dbReference type="ChEBI" id="CHEBI:78513"/>
        <dbReference type="ChEBI" id="CHEBI:456215"/>
        <dbReference type="EC" id="6.1.1.19"/>
    </reaction>
</comment>
<dbReference type="GO" id="GO:0005737">
    <property type="term" value="C:cytoplasm"/>
    <property type="evidence" value="ECO:0007669"/>
    <property type="project" value="UniProtKB-SubCell"/>
</dbReference>
<dbReference type="PRINTS" id="PR01038">
    <property type="entry name" value="TRNASYNTHARG"/>
</dbReference>
<comment type="caution">
    <text evidence="13">The sequence shown here is derived from an EMBL/GenBank/DDBJ whole genome shotgun (WGS) entry which is preliminary data.</text>
</comment>
<dbReference type="Gene3D" id="3.30.1360.70">
    <property type="entry name" value="Arginyl tRNA synthetase N-terminal domain"/>
    <property type="match status" value="1"/>
</dbReference>
<dbReference type="InterPro" id="IPR009080">
    <property type="entry name" value="tRNAsynth_Ia_anticodon-bd"/>
</dbReference>
<evidence type="ECO:0000313" key="13">
    <source>
        <dbReference type="EMBL" id="KAA9000367.1"/>
    </source>
</evidence>
<organism evidence="13 14">
    <name type="scientific">Paenibacillus spiritus</name>
    <dbReference type="NCBI Taxonomy" id="2496557"/>
    <lineage>
        <taxon>Bacteria</taxon>
        <taxon>Bacillati</taxon>
        <taxon>Bacillota</taxon>
        <taxon>Bacilli</taxon>
        <taxon>Bacillales</taxon>
        <taxon>Paenibacillaceae</taxon>
        <taxon>Paenibacillus</taxon>
    </lineage>
</organism>
<proteinExistence type="inferred from homology"/>
<feature type="domain" description="Arginyl tRNA synthetase N-terminal" evidence="12">
    <location>
        <begin position="4"/>
        <end position="99"/>
    </location>
</feature>
<gene>
    <name evidence="9 13" type="primary">argS</name>
    <name evidence="13" type="ORF">F4V43_14635</name>
</gene>
<evidence type="ECO:0000256" key="9">
    <source>
        <dbReference type="HAMAP-Rule" id="MF_00123"/>
    </source>
</evidence>
<evidence type="ECO:0000256" key="10">
    <source>
        <dbReference type="RuleBase" id="RU363038"/>
    </source>
</evidence>
<dbReference type="Gene3D" id="3.40.50.620">
    <property type="entry name" value="HUPs"/>
    <property type="match status" value="1"/>
</dbReference>
<dbReference type="InterPro" id="IPR014729">
    <property type="entry name" value="Rossmann-like_a/b/a_fold"/>
</dbReference>
<dbReference type="InterPro" id="IPR001412">
    <property type="entry name" value="aa-tRNA-synth_I_CS"/>
</dbReference>
<comment type="subcellular location">
    <subcellularLocation>
        <location evidence="9">Cytoplasm</location>
    </subcellularLocation>
</comment>
<dbReference type="InterPro" id="IPR001278">
    <property type="entry name" value="Arg-tRNA-ligase"/>
</dbReference>
<dbReference type="SUPFAM" id="SSF55190">
    <property type="entry name" value="Arginyl-tRNA synthetase (ArgRS), N-terminal 'additional' domain"/>
    <property type="match status" value="1"/>
</dbReference>
<dbReference type="Proteomes" id="UP000367750">
    <property type="component" value="Unassembled WGS sequence"/>
</dbReference>
<keyword evidence="5 9" id="KW-0067">ATP-binding</keyword>
<feature type="domain" description="DALR anticodon binding" evidence="11">
    <location>
        <begin position="506"/>
        <end position="626"/>
    </location>
</feature>
<dbReference type="InterPro" id="IPR035684">
    <property type="entry name" value="ArgRS_core"/>
</dbReference>
<evidence type="ECO:0000259" key="11">
    <source>
        <dbReference type="SMART" id="SM00836"/>
    </source>
</evidence>
<dbReference type="GO" id="GO:0006420">
    <property type="term" value="P:arginyl-tRNA aminoacylation"/>
    <property type="evidence" value="ECO:0007669"/>
    <property type="project" value="UniProtKB-UniRule"/>
</dbReference>
<dbReference type="Pfam" id="PF03485">
    <property type="entry name" value="Arg_tRNA_synt_N"/>
    <property type="match status" value="1"/>
</dbReference>
<dbReference type="EMBL" id="VYKK01000021">
    <property type="protein sequence ID" value="KAA9000367.1"/>
    <property type="molecule type" value="Genomic_DNA"/>
</dbReference>
<dbReference type="GO" id="GO:0004814">
    <property type="term" value="F:arginine-tRNA ligase activity"/>
    <property type="evidence" value="ECO:0007669"/>
    <property type="project" value="UniProtKB-UniRule"/>
</dbReference>
<keyword evidence="14" id="KW-1185">Reference proteome</keyword>
<dbReference type="RefSeq" id="WP_150458996.1">
    <property type="nucleotide sequence ID" value="NZ_VYKK01000021.1"/>
</dbReference>
<evidence type="ECO:0000256" key="6">
    <source>
        <dbReference type="ARBA" id="ARBA00022917"/>
    </source>
</evidence>
<dbReference type="Pfam" id="PF00750">
    <property type="entry name" value="tRNA-synt_1d"/>
    <property type="match status" value="1"/>
</dbReference>
<evidence type="ECO:0000256" key="2">
    <source>
        <dbReference type="ARBA" id="ARBA00022490"/>
    </source>
</evidence>
<dbReference type="Gene3D" id="1.10.730.10">
    <property type="entry name" value="Isoleucyl-tRNA Synthetase, Domain 1"/>
    <property type="match status" value="1"/>
</dbReference>
<comment type="similarity">
    <text evidence="1 9 10">Belongs to the class-I aminoacyl-tRNA synthetase family.</text>
</comment>
<evidence type="ECO:0000256" key="7">
    <source>
        <dbReference type="ARBA" id="ARBA00023146"/>
    </source>
</evidence>